<sequence length="53" mass="5014">MSERDARAALAPTAGLTMLGGDAAVCSGGVCSVPPAATTADQGDAEMSATTAS</sequence>
<dbReference type="Proteomes" id="UP000196778">
    <property type="component" value="Unassembled WGS sequence"/>
</dbReference>
<organism evidence="1 2">
    <name type="scientific">Mycetocola reblochoni REB411</name>
    <dbReference type="NCBI Taxonomy" id="1255698"/>
    <lineage>
        <taxon>Bacteria</taxon>
        <taxon>Bacillati</taxon>
        <taxon>Actinomycetota</taxon>
        <taxon>Actinomycetes</taxon>
        <taxon>Micrococcales</taxon>
        <taxon>Microbacteriaceae</taxon>
        <taxon>Mycetocola</taxon>
    </lineage>
</organism>
<evidence type="ECO:0000313" key="2">
    <source>
        <dbReference type="Proteomes" id="UP000196778"/>
    </source>
</evidence>
<reference evidence="2" key="1">
    <citation type="submission" date="2017-02" db="EMBL/GenBank/DDBJ databases">
        <authorList>
            <person name="Dridi B."/>
        </authorList>
    </citation>
    <scope>NUCLEOTIDE SEQUENCE [LARGE SCALE GENOMIC DNA]</scope>
    <source>
        <strain evidence="2">EB411</strain>
    </source>
</reference>
<accession>A0A1R4K493</accession>
<protein>
    <submittedName>
        <fullName evidence="1">Uncharacterized protein</fullName>
    </submittedName>
</protein>
<dbReference type="AlphaFoldDB" id="A0A1R4K493"/>
<proteinExistence type="predicted"/>
<keyword evidence="2" id="KW-1185">Reference proteome</keyword>
<dbReference type="EMBL" id="FUKR01000064">
    <property type="protein sequence ID" value="SJN39069.1"/>
    <property type="molecule type" value="Genomic_DNA"/>
</dbReference>
<gene>
    <name evidence="1" type="ORF">FM119_11280</name>
</gene>
<evidence type="ECO:0000313" key="1">
    <source>
        <dbReference type="EMBL" id="SJN39069.1"/>
    </source>
</evidence>
<name>A0A1R4K493_9MICO</name>